<evidence type="ECO:0000313" key="2">
    <source>
        <dbReference type="Proteomes" id="UP000823900"/>
    </source>
</evidence>
<gene>
    <name evidence="1" type="ORF">IAA07_12025</name>
</gene>
<name>A0A9D2KPK1_9FIRM</name>
<organism evidence="1 2">
    <name type="scientific">Candidatus Lachnoclostridium stercoravium</name>
    <dbReference type="NCBI Taxonomy" id="2838633"/>
    <lineage>
        <taxon>Bacteria</taxon>
        <taxon>Bacillati</taxon>
        <taxon>Bacillota</taxon>
        <taxon>Clostridia</taxon>
        <taxon>Lachnospirales</taxon>
        <taxon>Lachnospiraceae</taxon>
    </lineage>
</organism>
<proteinExistence type="predicted"/>
<evidence type="ECO:0000313" key="1">
    <source>
        <dbReference type="EMBL" id="HJA72279.1"/>
    </source>
</evidence>
<protein>
    <submittedName>
        <fullName evidence="1">Uncharacterized protein</fullName>
    </submittedName>
</protein>
<accession>A0A9D2KPK1</accession>
<reference evidence="1" key="2">
    <citation type="submission" date="2021-04" db="EMBL/GenBank/DDBJ databases">
        <authorList>
            <person name="Gilroy R."/>
        </authorList>
    </citation>
    <scope>NUCLEOTIDE SEQUENCE</scope>
    <source>
        <strain evidence="1">CHK178-16964</strain>
    </source>
</reference>
<dbReference type="EMBL" id="DWZA01000101">
    <property type="protein sequence ID" value="HJA72279.1"/>
    <property type="molecule type" value="Genomic_DNA"/>
</dbReference>
<dbReference type="Proteomes" id="UP000823900">
    <property type="component" value="Unassembled WGS sequence"/>
</dbReference>
<reference evidence="1" key="1">
    <citation type="journal article" date="2021" name="PeerJ">
        <title>Extensive microbial diversity within the chicken gut microbiome revealed by metagenomics and culture.</title>
        <authorList>
            <person name="Gilroy R."/>
            <person name="Ravi A."/>
            <person name="Getino M."/>
            <person name="Pursley I."/>
            <person name="Horton D.L."/>
            <person name="Alikhan N.F."/>
            <person name="Baker D."/>
            <person name="Gharbi K."/>
            <person name="Hall N."/>
            <person name="Watson M."/>
            <person name="Adriaenssens E.M."/>
            <person name="Foster-Nyarko E."/>
            <person name="Jarju S."/>
            <person name="Secka A."/>
            <person name="Antonio M."/>
            <person name="Oren A."/>
            <person name="Chaudhuri R.R."/>
            <person name="La Ragione R."/>
            <person name="Hildebrand F."/>
            <person name="Pallen M.J."/>
        </authorList>
    </citation>
    <scope>NUCLEOTIDE SEQUENCE</scope>
    <source>
        <strain evidence="1">CHK178-16964</strain>
    </source>
</reference>
<comment type="caution">
    <text evidence="1">The sequence shown here is derived from an EMBL/GenBank/DDBJ whole genome shotgun (WGS) entry which is preliminary data.</text>
</comment>
<dbReference type="AlphaFoldDB" id="A0A9D2KPK1"/>
<sequence>MSILDGKESENREGHFHVTVCRFGTAEVYAGSEEEAKAKAMEMKPDQIRWSGEDGKTPPFLAAYAERAE</sequence>